<comment type="caution">
    <text evidence="4">The sequence shown here is derived from an EMBL/GenBank/DDBJ whole genome shotgun (WGS) entry which is preliminary data.</text>
</comment>
<dbReference type="EMBL" id="RCNT01000004">
    <property type="protein sequence ID" value="RMA42454.1"/>
    <property type="molecule type" value="Genomic_DNA"/>
</dbReference>
<dbReference type="GO" id="GO:0030527">
    <property type="term" value="F:structural constituent of chromatin"/>
    <property type="evidence" value="ECO:0007669"/>
    <property type="project" value="InterPro"/>
</dbReference>
<evidence type="ECO:0000256" key="1">
    <source>
        <dbReference type="ARBA" id="ARBA00010529"/>
    </source>
</evidence>
<evidence type="ECO:0000313" key="5">
    <source>
        <dbReference type="Proteomes" id="UP000281343"/>
    </source>
</evidence>
<evidence type="ECO:0008006" key="6">
    <source>
        <dbReference type="Google" id="ProtNLM"/>
    </source>
</evidence>
<sequence>MATSSKPRKSTPAGRRRTKTARSAPKGPAAAAVPAAETEAEPPAHNVAYNATRGAAGAAADATAVAEAPPEAEPVAEEAGAETGAGGTGSEKFKRGDLLAAVAARSAMKRSDLRIVVELVLEELGKALDSGKDLVVPPLGKVNVKRRNPARNGDVLITRIKRHQSSPEGLADPGEDG</sequence>
<proteinExistence type="inferred from homology"/>
<keyword evidence="5" id="KW-1185">Reference proteome</keyword>
<dbReference type="OrthoDB" id="7873378at2"/>
<protein>
    <recommendedName>
        <fullName evidence="6">DNA-binding protein</fullName>
    </recommendedName>
</protein>
<evidence type="ECO:0000313" key="4">
    <source>
        <dbReference type="EMBL" id="RMA42454.1"/>
    </source>
</evidence>
<dbReference type="RefSeq" id="WP_121897935.1">
    <property type="nucleotide sequence ID" value="NZ_RCNT01000004.1"/>
</dbReference>
<dbReference type="AlphaFoldDB" id="A0A3L9Y0U2"/>
<gene>
    <name evidence="4" type="ORF">D9R08_10205</name>
</gene>
<reference evidence="4 5" key="1">
    <citation type="submission" date="2018-10" db="EMBL/GenBank/DDBJ databases">
        <authorList>
            <person name="Jung H.S."/>
            <person name="Jeon C.O."/>
        </authorList>
    </citation>
    <scope>NUCLEOTIDE SEQUENCE [LARGE SCALE GENOMIC DNA]</scope>
    <source>
        <strain evidence="4 5">MA-7-27</strain>
    </source>
</reference>
<organism evidence="4 5">
    <name type="scientific">Rhodophyticola porphyridii</name>
    <dbReference type="NCBI Taxonomy" id="1852017"/>
    <lineage>
        <taxon>Bacteria</taxon>
        <taxon>Pseudomonadati</taxon>
        <taxon>Pseudomonadota</taxon>
        <taxon>Alphaproteobacteria</taxon>
        <taxon>Rhodobacterales</taxon>
        <taxon>Roseobacteraceae</taxon>
        <taxon>Rhodophyticola</taxon>
    </lineage>
</organism>
<dbReference type="SUPFAM" id="SSF47729">
    <property type="entry name" value="IHF-like DNA-binding proteins"/>
    <property type="match status" value="1"/>
</dbReference>
<dbReference type="Gene3D" id="4.10.520.10">
    <property type="entry name" value="IHF-like DNA-binding proteins"/>
    <property type="match status" value="1"/>
</dbReference>
<keyword evidence="2" id="KW-0238">DNA-binding</keyword>
<evidence type="ECO:0000256" key="2">
    <source>
        <dbReference type="ARBA" id="ARBA00023125"/>
    </source>
</evidence>
<dbReference type="Proteomes" id="UP000281343">
    <property type="component" value="Unassembled WGS sequence"/>
</dbReference>
<dbReference type="Pfam" id="PF00216">
    <property type="entry name" value="Bac_DNA_binding"/>
    <property type="match status" value="1"/>
</dbReference>
<feature type="compositionally biased region" description="Basic residues" evidence="3">
    <location>
        <begin position="1"/>
        <end position="20"/>
    </location>
</feature>
<name>A0A3L9Y0U2_9RHOB</name>
<dbReference type="InterPro" id="IPR000119">
    <property type="entry name" value="Hist_DNA-bd"/>
</dbReference>
<feature type="compositionally biased region" description="Low complexity" evidence="3">
    <location>
        <begin position="54"/>
        <end position="69"/>
    </location>
</feature>
<feature type="compositionally biased region" description="Low complexity" evidence="3">
    <location>
        <begin position="21"/>
        <end position="44"/>
    </location>
</feature>
<dbReference type="InterPro" id="IPR010992">
    <property type="entry name" value="IHF-like_DNA-bd_dom_sf"/>
</dbReference>
<comment type="similarity">
    <text evidence="1">Belongs to the bacterial histone-like protein family.</text>
</comment>
<evidence type="ECO:0000256" key="3">
    <source>
        <dbReference type="SAM" id="MobiDB-lite"/>
    </source>
</evidence>
<dbReference type="GO" id="GO:0003677">
    <property type="term" value="F:DNA binding"/>
    <property type="evidence" value="ECO:0007669"/>
    <property type="project" value="UniProtKB-KW"/>
</dbReference>
<accession>A0A3L9Y0U2</accession>
<feature type="region of interest" description="Disordered" evidence="3">
    <location>
        <begin position="1"/>
        <end position="92"/>
    </location>
</feature>